<protein>
    <submittedName>
        <fullName evidence="1">Uncharacterized protein</fullName>
    </submittedName>
</protein>
<accession>A0A6G5A323</accession>
<name>A0A6G5A323_RHIMP</name>
<dbReference type="AlphaFoldDB" id="A0A6G5A323"/>
<proteinExistence type="predicted"/>
<organism evidence="1">
    <name type="scientific">Rhipicephalus microplus</name>
    <name type="common">Cattle tick</name>
    <name type="synonym">Boophilus microplus</name>
    <dbReference type="NCBI Taxonomy" id="6941"/>
    <lineage>
        <taxon>Eukaryota</taxon>
        <taxon>Metazoa</taxon>
        <taxon>Ecdysozoa</taxon>
        <taxon>Arthropoda</taxon>
        <taxon>Chelicerata</taxon>
        <taxon>Arachnida</taxon>
        <taxon>Acari</taxon>
        <taxon>Parasitiformes</taxon>
        <taxon>Ixodida</taxon>
        <taxon>Ixodoidea</taxon>
        <taxon>Ixodidae</taxon>
        <taxon>Rhipicephalinae</taxon>
        <taxon>Rhipicephalus</taxon>
        <taxon>Boophilus</taxon>
    </lineage>
</organism>
<sequence length="95" mass="10442">MLVSVAAATHSTSASMAGMGSTRMCLMFVLLAPCGLNSLCHKTKFSKGLKSMHSYKHSHKCMGSLQTRKLGKSVKYPSFPWQLNDCSARVTFRKL</sequence>
<dbReference type="EMBL" id="GIKN01002287">
    <property type="protein sequence ID" value="NIE44560.1"/>
    <property type="molecule type" value="Transcribed_RNA"/>
</dbReference>
<reference evidence="1" key="1">
    <citation type="submission" date="2020-03" db="EMBL/GenBank/DDBJ databases">
        <title>A transcriptome and proteome of the tick Rhipicephalus microplus shaped by the genetic composition of its hosts and developmental stage.</title>
        <authorList>
            <person name="Garcia G.R."/>
            <person name="Ribeiro J.M.C."/>
            <person name="Maruyama S.R."/>
            <person name="Gardinasse L.G."/>
            <person name="Nelson K."/>
            <person name="Ferreira B.R."/>
            <person name="Andrade T.G."/>
            <person name="Santos I.K.F.M."/>
        </authorList>
    </citation>
    <scope>NUCLEOTIDE SEQUENCE</scope>
    <source>
        <strain evidence="1">NSGR</strain>
        <tissue evidence="1">Salivary glands</tissue>
    </source>
</reference>
<evidence type="ECO:0000313" key="1">
    <source>
        <dbReference type="EMBL" id="NIE44560.1"/>
    </source>
</evidence>